<dbReference type="InterPro" id="IPR017441">
    <property type="entry name" value="Protein_kinase_ATP_BS"/>
</dbReference>
<gene>
    <name evidence="13" type="primary">Aste57867_18861</name>
    <name evidence="12" type="ORF">As57867_018797</name>
    <name evidence="13" type="ORF">ASTE57867_18861</name>
</gene>
<dbReference type="InterPro" id="IPR008271">
    <property type="entry name" value="Ser/Thr_kinase_AS"/>
</dbReference>
<dbReference type="Gene3D" id="3.30.200.20">
    <property type="entry name" value="Phosphorylase Kinase, domain 1"/>
    <property type="match status" value="1"/>
</dbReference>
<keyword evidence="5" id="KW-0106">Calcium</keyword>
<comment type="similarity">
    <text evidence="7">Belongs to the protein kinase superfamily. Ser/Thr protein kinase family. CDPK subfamily.</text>
</comment>
<keyword evidence="4" id="KW-0418">Kinase</keyword>
<feature type="binding site" evidence="8">
    <location>
        <position position="471"/>
    </location>
    <ligand>
        <name>ATP</name>
        <dbReference type="ChEBI" id="CHEBI:30616"/>
    </ligand>
</feature>
<evidence type="ECO:0000256" key="2">
    <source>
        <dbReference type="ARBA" id="ARBA00022679"/>
    </source>
</evidence>
<dbReference type="PROSITE" id="PS50222">
    <property type="entry name" value="EF_HAND_2"/>
    <property type="match status" value="1"/>
</dbReference>
<dbReference type="PROSITE" id="PS50003">
    <property type="entry name" value="PH_DOMAIN"/>
    <property type="match status" value="1"/>
</dbReference>
<organism evidence="13 14">
    <name type="scientific">Aphanomyces stellatus</name>
    <dbReference type="NCBI Taxonomy" id="120398"/>
    <lineage>
        <taxon>Eukaryota</taxon>
        <taxon>Sar</taxon>
        <taxon>Stramenopiles</taxon>
        <taxon>Oomycota</taxon>
        <taxon>Saprolegniomycetes</taxon>
        <taxon>Saprolegniales</taxon>
        <taxon>Verrucalvaceae</taxon>
        <taxon>Aphanomyces</taxon>
    </lineage>
</organism>
<dbReference type="EMBL" id="VJMH01006417">
    <property type="protein sequence ID" value="KAF0689713.1"/>
    <property type="molecule type" value="Genomic_DNA"/>
</dbReference>
<proteinExistence type="inferred from homology"/>
<dbReference type="SUPFAM" id="SSF50729">
    <property type="entry name" value="PH domain-like"/>
    <property type="match status" value="1"/>
</dbReference>
<keyword evidence="3 8" id="KW-0547">Nucleotide-binding</keyword>
<reference evidence="13 14" key="1">
    <citation type="submission" date="2019-03" db="EMBL/GenBank/DDBJ databases">
        <authorList>
            <person name="Gaulin E."/>
            <person name="Dumas B."/>
        </authorList>
    </citation>
    <scope>NUCLEOTIDE SEQUENCE [LARGE SCALE GENOMIC DNA]</scope>
    <source>
        <strain evidence="13">CBS 568.67</strain>
    </source>
</reference>
<dbReference type="EMBL" id="CAADRA010006438">
    <property type="protein sequence ID" value="VFT95595.1"/>
    <property type="molecule type" value="Genomic_DNA"/>
</dbReference>
<dbReference type="Gene3D" id="1.10.238.10">
    <property type="entry name" value="EF-hand"/>
    <property type="match status" value="1"/>
</dbReference>
<dbReference type="FunFam" id="1.10.510.10:FF:000571">
    <property type="entry name" value="Maternal embryonic leucine zipper kinase"/>
    <property type="match status" value="1"/>
</dbReference>
<dbReference type="PROSITE" id="PS50011">
    <property type="entry name" value="PROTEIN_KINASE_DOM"/>
    <property type="match status" value="1"/>
</dbReference>
<dbReference type="SUPFAM" id="SSF56112">
    <property type="entry name" value="Protein kinase-like (PK-like)"/>
    <property type="match status" value="1"/>
</dbReference>
<evidence type="ECO:0000259" key="9">
    <source>
        <dbReference type="PROSITE" id="PS50003"/>
    </source>
</evidence>
<dbReference type="InterPro" id="IPR002048">
    <property type="entry name" value="EF_hand_dom"/>
</dbReference>
<dbReference type="FunFam" id="3.30.200.20:FF:000003">
    <property type="entry name" value="Non-specific serine/threonine protein kinase"/>
    <property type="match status" value="1"/>
</dbReference>
<dbReference type="CDD" id="cd05117">
    <property type="entry name" value="STKc_CAMK"/>
    <property type="match status" value="1"/>
</dbReference>
<name>A0A485LBT4_9STRA</name>
<evidence type="ECO:0000256" key="7">
    <source>
        <dbReference type="ARBA" id="ARBA00024334"/>
    </source>
</evidence>
<dbReference type="InterPro" id="IPR001849">
    <property type="entry name" value="PH_domain"/>
</dbReference>
<evidence type="ECO:0000256" key="5">
    <source>
        <dbReference type="ARBA" id="ARBA00022837"/>
    </source>
</evidence>
<dbReference type="InterPro" id="IPR011993">
    <property type="entry name" value="PH-like_dom_sf"/>
</dbReference>
<dbReference type="SMART" id="SM00233">
    <property type="entry name" value="PH"/>
    <property type="match status" value="1"/>
</dbReference>
<evidence type="ECO:0000259" key="11">
    <source>
        <dbReference type="PROSITE" id="PS50222"/>
    </source>
</evidence>
<dbReference type="AlphaFoldDB" id="A0A485LBT4"/>
<dbReference type="InterPro" id="IPR057368">
    <property type="entry name" value="USP32_N"/>
</dbReference>
<reference evidence="12" key="2">
    <citation type="submission" date="2019-06" db="EMBL/GenBank/DDBJ databases">
        <title>Genomics analysis of Aphanomyces spp. identifies a new class of oomycete effector associated with host adaptation.</title>
        <authorList>
            <person name="Gaulin E."/>
        </authorList>
    </citation>
    <scope>NUCLEOTIDE SEQUENCE</scope>
    <source>
        <strain evidence="12">CBS 578.67</strain>
    </source>
</reference>
<dbReference type="PRINTS" id="PR00450">
    <property type="entry name" value="RECOVERIN"/>
</dbReference>
<dbReference type="GO" id="GO:0004674">
    <property type="term" value="F:protein serine/threonine kinase activity"/>
    <property type="evidence" value="ECO:0007669"/>
    <property type="project" value="UniProtKB-KW"/>
</dbReference>
<dbReference type="InterPro" id="IPR011009">
    <property type="entry name" value="Kinase-like_dom_sf"/>
</dbReference>
<dbReference type="InterPro" id="IPR000719">
    <property type="entry name" value="Prot_kinase_dom"/>
</dbReference>
<dbReference type="Proteomes" id="UP000332933">
    <property type="component" value="Unassembled WGS sequence"/>
</dbReference>
<protein>
    <submittedName>
        <fullName evidence="13">Aste57867_18861 protein</fullName>
    </submittedName>
</protein>
<keyword evidence="6 8" id="KW-0067">ATP-binding</keyword>
<evidence type="ECO:0000313" key="12">
    <source>
        <dbReference type="EMBL" id="KAF0689713.1"/>
    </source>
</evidence>
<dbReference type="Gene3D" id="2.30.29.30">
    <property type="entry name" value="Pleckstrin-homology domain (PH domain)/Phosphotyrosine-binding domain (PTB)"/>
    <property type="match status" value="1"/>
</dbReference>
<dbReference type="GO" id="GO:0005524">
    <property type="term" value="F:ATP binding"/>
    <property type="evidence" value="ECO:0007669"/>
    <property type="project" value="UniProtKB-UniRule"/>
</dbReference>
<evidence type="ECO:0000259" key="10">
    <source>
        <dbReference type="PROSITE" id="PS50011"/>
    </source>
</evidence>
<dbReference type="SMART" id="SM00220">
    <property type="entry name" value="S_TKc"/>
    <property type="match status" value="1"/>
</dbReference>
<keyword evidence="14" id="KW-1185">Reference proteome</keyword>
<accession>A0A485LBT4</accession>
<evidence type="ECO:0000256" key="3">
    <source>
        <dbReference type="ARBA" id="ARBA00022741"/>
    </source>
</evidence>
<dbReference type="PROSITE" id="PS00108">
    <property type="entry name" value="PROTEIN_KINASE_ST"/>
    <property type="match status" value="1"/>
</dbReference>
<feature type="domain" description="PH" evidence="9">
    <location>
        <begin position="332"/>
        <end position="434"/>
    </location>
</feature>
<dbReference type="SUPFAM" id="SSF47473">
    <property type="entry name" value="EF-hand"/>
    <property type="match status" value="1"/>
</dbReference>
<dbReference type="InterPro" id="IPR011992">
    <property type="entry name" value="EF-hand-dom_pair"/>
</dbReference>
<dbReference type="Pfam" id="PF00069">
    <property type="entry name" value="Pkinase"/>
    <property type="match status" value="1"/>
</dbReference>
<feature type="domain" description="Protein kinase" evidence="10">
    <location>
        <begin position="442"/>
        <end position="699"/>
    </location>
</feature>
<evidence type="ECO:0000256" key="4">
    <source>
        <dbReference type="ARBA" id="ARBA00022777"/>
    </source>
</evidence>
<dbReference type="InterPro" id="IPR018247">
    <property type="entry name" value="EF_Hand_1_Ca_BS"/>
</dbReference>
<dbReference type="OrthoDB" id="40902at2759"/>
<evidence type="ECO:0000256" key="6">
    <source>
        <dbReference type="ARBA" id="ARBA00022840"/>
    </source>
</evidence>
<dbReference type="PROSITE" id="PS00107">
    <property type="entry name" value="PROTEIN_KINASE_ATP"/>
    <property type="match status" value="1"/>
</dbReference>
<dbReference type="GO" id="GO:0005509">
    <property type="term" value="F:calcium ion binding"/>
    <property type="evidence" value="ECO:0007669"/>
    <property type="project" value="InterPro"/>
</dbReference>
<dbReference type="Pfam" id="PF25265">
    <property type="entry name" value="USP32_N"/>
    <property type="match status" value="1"/>
</dbReference>
<dbReference type="Pfam" id="PF00169">
    <property type="entry name" value="PH"/>
    <property type="match status" value="1"/>
</dbReference>
<keyword evidence="2" id="KW-0808">Transferase</keyword>
<evidence type="ECO:0000313" key="14">
    <source>
        <dbReference type="Proteomes" id="UP000332933"/>
    </source>
</evidence>
<evidence type="ECO:0000256" key="1">
    <source>
        <dbReference type="ARBA" id="ARBA00022527"/>
    </source>
</evidence>
<feature type="domain" description="EF-hand" evidence="11">
    <location>
        <begin position="67"/>
        <end position="96"/>
    </location>
</feature>
<evidence type="ECO:0000256" key="8">
    <source>
        <dbReference type="PROSITE-ProRule" id="PRU10141"/>
    </source>
</evidence>
<dbReference type="Gene3D" id="1.10.510.10">
    <property type="entry name" value="Transferase(Phosphotransferase) domain 1"/>
    <property type="match status" value="1"/>
</dbReference>
<dbReference type="PANTHER" id="PTHR24347">
    <property type="entry name" value="SERINE/THREONINE-PROTEIN KINASE"/>
    <property type="match status" value="1"/>
</dbReference>
<keyword evidence="1" id="KW-0723">Serine/threonine-protein kinase</keyword>
<dbReference type="PROSITE" id="PS00018">
    <property type="entry name" value="EF_HAND_1"/>
    <property type="match status" value="1"/>
</dbReference>
<sequence length="703" mass="79511">MGNSMSARMEGHYGLSGDEMKALRRFEDAEVHILREVFKGITQTTADNSVDKENFLKIFPMPGLLGERLFAVFDKNASNSITFNEFVGGLAILCKGSRNEKMKFIFDLYDVSEYDDENVPRSHSGGSKGSISKREMTTMIHQFPQSAMILLKGMRKLPSTNDLKSPASDLQQVDIDQLVDDAFATHVKGEKERMSFEEFLAWCDSTPMISEFLMSVLPVDDKKPPAVQPVDTCLSVGPCRSTVDTRRSKRRNSYSPTKVKDVPAVARFQFATSVNLKHDATREYLLQAKASTTAATVIQAIDKAIAELDTVQRGTISPTLQNMKTRRSFSTDITFAGYLWKKGNRLKQMKRRYYVLQGNFLYYYASEDETKPKGVIFVSGRYVEEKSNPTMEKNEFFMFELATDSGLETEKRILYAKSTSERAEWMAALQTASSKVSIEEFYTIGRELGKGRFSHVKEATHVETGDVFAVKIIDKTQLGATEKELLRTEIAILKLVQHRNIIRLQDVYENKHHIYIVTELLSGGELFNKIVGRSRYTEAESRTVMQPLFESVAYLHKMGIVHRDIKPENILCGDKLTDLRIADFGLSKLVYPHEIMKMPCGTLNYVAPEVLSLVGYGKEADVWSLGVIMYLLLRGELPFHGKTKNDIIQKTLHAEVCTDDESESWRSVSQDAKSLLRNILSKQPSKRLSAEEALAHPWFAKPT</sequence>
<evidence type="ECO:0000313" key="13">
    <source>
        <dbReference type="EMBL" id="VFT95595.1"/>
    </source>
</evidence>